<dbReference type="SUPFAM" id="SSF52540">
    <property type="entry name" value="P-loop containing nucleoside triphosphate hydrolases"/>
    <property type="match status" value="1"/>
</dbReference>
<dbReference type="AlphaFoldDB" id="A0A916T4U2"/>
<evidence type="ECO:0000313" key="6">
    <source>
        <dbReference type="EMBL" id="GGB31636.1"/>
    </source>
</evidence>
<feature type="domain" description="UvrD-like helicase ATP-binding" evidence="5">
    <location>
        <begin position="134"/>
        <end position="186"/>
    </location>
</feature>
<keyword evidence="3 6" id="KW-0347">Helicase</keyword>
<dbReference type="RefSeq" id="WP_188837126.1">
    <property type="nucleotide sequence ID" value="NZ_BMHI01000003.1"/>
</dbReference>
<evidence type="ECO:0000259" key="5">
    <source>
        <dbReference type="Pfam" id="PF00580"/>
    </source>
</evidence>
<dbReference type="InterPro" id="IPR027417">
    <property type="entry name" value="P-loop_NTPase"/>
</dbReference>
<evidence type="ECO:0000256" key="1">
    <source>
        <dbReference type="ARBA" id="ARBA00022741"/>
    </source>
</evidence>
<keyword evidence="7" id="KW-1185">Reference proteome</keyword>
<evidence type="ECO:0000256" key="3">
    <source>
        <dbReference type="ARBA" id="ARBA00022806"/>
    </source>
</evidence>
<dbReference type="Pfam" id="PF00580">
    <property type="entry name" value="UvrD-helicase"/>
    <property type="match status" value="1"/>
</dbReference>
<keyword evidence="4" id="KW-0067">ATP-binding</keyword>
<dbReference type="GO" id="GO:0005524">
    <property type="term" value="F:ATP binding"/>
    <property type="evidence" value="ECO:0007669"/>
    <property type="project" value="UniProtKB-KW"/>
</dbReference>
<dbReference type="InterPro" id="IPR014016">
    <property type="entry name" value="UvrD-like_ATP-bd"/>
</dbReference>
<dbReference type="GO" id="GO:0004386">
    <property type="term" value="F:helicase activity"/>
    <property type="evidence" value="ECO:0007669"/>
    <property type="project" value="UniProtKB-KW"/>
</dbReference>
<dbReference type="EMBL" id="BMHI01000003">
    <property type="protein sequence ID" value="GGB31636.1"/>
    <property type="molecule type" value="Genomic_DNA"/>
</dbReference>
<keyword evidence="1" id="KW-0547">Nucleotide-binding</keyword>
<reference evidence="6" key="1">
    <citation type="journal article" date="2014" name="Int. J. Syst. Evol. Microbiol.">
        <title>Complete genome sequence of Corynebacterium casei LMG S-19264T (=DSM 44701T), isolated from a smear-ripened cheese.</title>
        <authorList>
            <consortium name="US DOE Joint Genome Institute (JGI-PGF)"/>
            <person name="Walter F."/>
            <person name="Albersmeier A."/>
            <person name="Kalinowski J."/>
            <person name="Ruckert C."/>
        </authorList>
    </citation>
    <scope>NUCLEOTIDE SEQUENCE</scope>
    <source>
        <strain evidence="6">CGMCC 1.15085</strain>
    </source>
</reference>
<dbReference type="GO" id="GO:0016787">
    <property type="term" value="F:hydrolase activity"/>
    <property type="evidence" value="ECO:0007669"/>
    <property type="project" value="UniProtKB-KW"/>
</dbReference>
<gene>
    <name evidence="6" type="ORF">GCM10011492_22850</name>
</gene>
<evidence type="ECO:0000256" key="2">
    <source>
        <dbReference type="ARBA" id="ARBA00022801"/>
    </source>
</evidence>
<evidence type="ECO:0000313" key="7">
    <source>
        <dbReference type="Proteomes" id="UP000636793"/>
    </source>
</evidence>
<sequence>MTNTATLAVAGARKTQSIVDACAGGDPTTRRLVVTYTLSGQLDLEERLRAACPPASLPEVCGWYAFLLRHWVRPFLPLMYSGKRLGGLNFDGLPRRNSKGIVIASGEERFLDGDSRAYKRFLSKLALDVADAADGTVITRLQRMYDEIYVDEIQDMTGYDLDILERLLGSTSVIRMVGDLRQSVFSTNAQDPRHKKYRGLGMLDWFEVQKKAQRLEVHYASTTWRSVQAVATFSDSIFDPALKFQATESAQEKSSEHDGVFALAPEHAAAYIEHYQPFRLRQTIATALPQGITATNFGISKGQTHDRVLIFTTKPMRDFLTKGTRLTGESACGLYVGVTRAIHSVAFVMPEPDASYLTVWTPTG</sequence>
<comment type="caution">
    <text evidence="6">The sequence shown here is derived from an EMBL/GenBank/DDBJ whole genome shotgun (WGS) entry which is preliminary data.</text>
</comment>
<organism evidence="6 7">
    <name type="scientific">Flexivirga endophytica</name>
    <dbReference type="NCBI Taxonomy" id="1849103"/>
    <lineage>
        <taxon>Bacteria</taxon>
        <taxon>Bacillati</taxon>
        <taxon>Actinomycetota</taxon>
        <taxon>Actinomycetes</taxon>
        <taxon>Micrococcales</taxon>
        <taxon>Dermacoccaceae</taxon>
        <taxon>Flexivirga</taxon>
    </lineage>
</organism>
<evidence type="ECO:0000256" key="4">
    <source>
        <dbReference type="ARBA" id="ARBA00022840"/>
    </source>
</evidence>
<accession>A0A916T4U2</accession>
<dbReference type="Gene3D" id="3.40.50.300">
    <property type="entry name" value="P-loop containing nucleotide triphosphate hydrolases"/>
    <property type="match status" value="1"/>
</dbReference>
<name>A0A916T4U2_9MICO</name>
<proteinExistence type="predicted"/>
<reference evidence="6" key="2">
    <citation type="submission" date="2020-09" db="EMBL/GenBank/DDBJ databases">
        <authorList>
            <person name="Sun Q."/>
            <person name="Zhou Y."/>
        </authorList>
    </citation>
    <scope>NUCLEOTIDE SEQUENCE</scope>
    <source>
        <strain evidence="6">CGMCC 1.15085</strain>
    </source>
</reference>
<keyword evidence="2" id="KW-0378">Hydrolase</keyword>
<protein>
    <submittedName>
        <fullName evidence="6">DNA/RNA helicase superfamily I</fullName>
    </submittedName>
</protein>
<dbReference type="Proteomes" id="UP000636793">
    <property type="component" value="Unassembled WGS sequence"/>
</dbReference>